<protein>
    <submittedName>
        <fullName evidence="2">Uncharacterized protein</fullName>
    </submittedName>
</protein>
<feature type="transmembrane region" description="Helical" evidence="1">
    <location>
        <begin position="12"/>
        <end position="30"/>
    </location>
</feature>
<sequence length="46" mass="5441">MQITKPLSHYTPYIKVFSIVMAFMVIGSTAERRVPARRGKRRFRRS</sequence>
<accession>A0A3B0SAU1</accession>
<evidence type="ECO:0000256" key="1">
    <source>
        <dbReference type="SAM" id="Phobius"/>
    </source>
</evidence>
<keyword evidence="1" id="KW-0812">Transmembrane</keyword>
<proteinExistence type="predicted"/>
<evidence type="ECO:0000313" key="2">
    <source>
        <dbReference type="EMBL" id="VAV93433.1"/>
    </source>
</evidence>
<dbReference type="AlphaFoldDB" id="A0A3B0SAU1"/>
<keyword evidence="1" id="KW-0472">Membrane</keyword>
<keyword evidence="1" id="KW-1133">Transmembrane helix</keyword>
<gene>
    <name evidence="2" type="ORF">MNBD_ALPHA02-92</name>
</gene>
<reference evidence="2" key="1">
    <citation type="submission" date="2018-06" db="EMBL/GenBank/DDBJ databases">
        <authorList>
            <person name="Zhirakovskaya E."/>
        </authorList>
    </citation>
    <scope>NUCLEOTIDE SEQUENCE</scope>
</reference>
<dbReference type="EMBL" id="UOED01000082">
    <property type="protein sequence ID" value="VAV93433.1"/>
    <property type="molecule type" value="Genomic_DNA"/>
</dbReference>
<name>A0A3B0SAU1_9ZZZZ</name>
<organism evidence="2">
    <name type="scientific">hydrothermal vent metagenome</name>
    <dbReference type="NCBI Taxonomy" id="652676"/>
    <lineage>
        <taxon>unclassified sequences</taxon>
        <taxon>metagenomes</taxon>
        <taxon>ecological metagenomes</taxon>
    </lineage>
</organism>